<evidence type="ECO:0000313" key="2">
    <source>
        <dbReference type="EMBL" id="TXR51891.1"/>
    </source>
</evidence>
<sequence length="255" mass="28432">MLATLDGISLLWLLLLGHLIGDFFLQPDHWAQSKQQHKIRSSYFYLHALLHGGIVALILATTATLNLSLALVTGLLFSLIHGAIDYLKLLLGKTLIWFLLDQALHLLSLVVLWLFLLPGAGPQIQILLSTLNWSNGWALCLGYLLMLKPSAVVVSQLLSQWTLAIEQQTSKENRDSLPQAGQYIGYLERLLVLTFVLNDEFKAVGFILAAKSIFRMGDLREAHDRKFTEYVILGSLFSMSLALFTGLLLQALVYG</sequence>
<evidence type="ECO:0000256" key="1">
    <source>
        <dbReference type="SAM" id="Phobius"/>
    </source>
</evidence>
<keyword evidence="1" id="KW-0812">Transmembrane</keyword>
<dbReference type="EMBL" id="VKAD01000002">
    <property type="protein sequence ID" value="TXR51891.1"/>
    <property type="molecule type" value="Genomic_DNA"/>
</dbReference>
<keyword evidence="1" id="KW-1133">Transmembrane helix</keyword>
<accession>A0A5C8Z3Y9</accession>
<dbReference type="Pfam" id="PF11750">
    <property type="entry name" value="DUF3307"/>
    <property type="match status" value="1"/>
</dbReference>
<dbReference type="Proteomes" id="UP000321764">
    <property type="component" value="Unassembled WGS sequence"/>
</dbReference>
<dbReference type="OrthoDB" id="8536716at2"/>
<gene>
    <name evidence="2" type="ORF">FME95_10720</name>
</gene>
<reference evidence="2 3" key="1">
    <citation type="submission" date="2019-07" db="EMBL/GenBank/DDBJ databases">
        <title>Reinekea sp. strain SSH23 genome sequencing and assembly.</title>
        <authorList>
            <person name="Kim I."/>
        </authorList>
    </citation>
    <scope>NUCLEOTIDE SEQUENCE [LARGE SCALE GENOMIC DNA]</scope>
    <source>
        <strain evidence="2 3">SSH23</strain>
    </source>
</reference>
<evidence type="ECO:0000313" key="3">
    <source>
        <dbReference type="Proteomes" id="UP000321764"/>
    </source>
</evidence>
<name>A0A5C8Z3Y9_9GAMM</name>
<dbReference type="AlphaFoldDB" id="A0A5C8Z3Y9"/>
<feature type="transmembrane region" description="Helical" evidence="1">
    <location>
        <begin position="45"/>
        <end position="63"/>
    </location>
</feature>
<dbReference type="RefSeq" id="WP_147714488.1">
    <property type="nucleotide sequence ID" value="NZ_VKAD01000002.1"/>
</dbReference>
<feature type="transmembrane region" description="Helical" evidence="1">
    <location>
        <begin position="6"/>
        <end position="25"/>
    </location>
</feature>
<feature type="transmembrane region" description="Helical" evidence="1">
    <location>
        <begin position="230"/>
        <end position="253"/>
    </location>
</feature>
<protein>
    <submittedName>
        <fullName evidence="2">DUF3307 domain-containing protein</fullName>
    </submittedName>
</protein>
<comment type="caution">
    <text evidence="2">The sequence shown here is derived from an EMBL/GenBank/DDBJ whole genome shotgun (WGS) entry which is preliminary data.</text>
</comment>
<keyword evidence="1" id="KW-0472">Membrane</keyword>
<organism evidence="2 3">
    <name type="scientific">Reinekea thalattae</name>
    <dbReference type="NCBI Taxonomy" id="2593301"/>
    <lineage>
        <taxon>Bacteria</taxon>
        <taxon>Pseudomonadati</taxon>
        <taxon>Pseudomonadota</taxon>
        <taxon>Gammaproteobacteria</taxon>
        <taxon>Oceanospirillales</taxon>
        <taxon>Saccharospirillaceae</taxon>
        <taxon>Reinekea</taxon>
    </lineage>
</organism>
<dbReference type="InterPro" id="IPR021737">
    <property type="entry name" value="Phage_phiKZ_Orf197"/>
</dbReference>
<feature type="transmembrane region" description="Helical" evidence="1">
    <location>
        <begin position="94"/>
        <end position="116"/>
    </location>
</feature>
<proteinExistence type="predicted"/>
<keyword evidence="3" id="KW-1185">Reference proteome</keyword>
<feature type="transmembrane region" description="Helical" evidence="1">
    <location>
        <begin position="69"/>
        <end position="87"/>
    </location>
</feature>